<evidence type="ECO:0000256" key="16">
    <source>
        <dbReference type="ARBA" id="ARBA00023316"/>
    </source>
</evidence>
<evidence type="ECO:0000313" key="22">
    <source>
        <dbReference type="Proteomes" id="UP000030528"/>
    </source>
</evidence>
<evidence type="ECO:0000256" key="3">
    <source>
        <dbReference type="ARBA" id="ARBA00005166"/>
    </source>
</evidence>
<dbReference type="OrthoDB" id="9775031at2"/>
<evidence type="ECO:0000256" key="10">
    <source>
        <dbReference type="ARBA" id="ARBA00022723"/>
    </source>
</evidence>
<comment type="catalytic activity">
    <reaction evidence="17">
        <text>alpha-D-glucosamine 1-phosphate + acetyl-CoA = N-acetyl-alpha-D-glucosamine 1-phosphate + CoA + H(+)</text>
        <dbReference type="Rhea" id="RHEA:13725"/>
        <dbReference type="ChEBI" id="CHEBI:15378"/>
        <dbReference type="ChEBI" id="CHEBI:57287"/>
        <dbReference type="ChEBI" id="CHEBI:57288"/>
        <dbReference type="ChEBI" id="CHEBI:57776"/>
        <dbReference type="ChEBI" id="CHEBI:58516"/>
        <dbReference type="EC" id="2.3.1.157"/>
    </reaction>
</comment>
<keyword evidence="11" id="KW-0460">Magnesium</keyword>
<evidence type="ECO:0000256" key="13">
    <source>
        <dbReference type="ARBA" id="ARBA00022984"/>
    </source>
</evidence>
<comment type="function">
    <text evidence="19">Catalyzes the last two sequential reactions in the de novo biosynthetic pathway for UDP-N-acetylglucosamine (UDP-GlcNAc). The C-terminal domain catalyzes the transfer of acetyl group from acetyl coenzyme A to glucosamine-1-phosphate (GlcN-1-P) to produce N-acetylglucosamine-1-phosphate (GlcNAc-1-P), which is converted into UDP-GlcNAc by the transfer of uridine 5-monophosphate (from uridine 5-triphosphate), a reaction catalyzed by the N-terminal domain.</text>
</comment>
<dbReference type="GO" id="GO:0009252">
    <property type="term" value="P:peptidoglycan biosynthetic process"/>
    <property type="evidence" value="ECO:0007669"/>
    <property type="project" value="UniProtKB-KW"/>
</dbReference>
<dbReference type="SUPFAM" id="SSF53448">
    <property type="entry name" value="Nucleotide-diphospho-sugar transferases"/>
    <property type="match status" value="1"/>
</dbReference>
<comment type="pathway">
    <text evidence="3">Nucleotide-sugar biosynthesis; UDP-N-acetyl-alpha-D-glucosamine biosynthesis; N-acetyl-alpha-D-glucosamine 1-phosphate from alpha-D-glucosamine 6-phosphate (route II): step 2/2.</text>
</comment>
<dbReference type="GO" id="GO:0008360">
    <property type="term" value="P:regulation of cell shape"/>
    <property type="evidence" value="ECO:0007669"/>
    <property type="project" value="UniProtKB-KW"/>
</dbReference>
<dbReference type="eggNOG" id="COG1207">
    <property type="taxonomic scope" value="Bacteria"/>
</dbReference>
<keyword evidence="10" id="KW-0479">Metal-binding</keyword>
<reference evidence="21 22" key="1">
    <citation type="submission" date="2013-08" db="EMBL/GenBank/DDBJ databases">
        <authorList>
            <person name="Huang J."/>
            <person name="Wang G."/>
        </authorList>
    </citation>
    <scope>NUCLEOTIDE SEQUENCE [LARGE SCALE GENOMIC DNA]</scope>
    <source>
        <strain evidence="21 22">JSM 076056</strain>
    </source>
</reference>
<dbReference type="AlphaFoldDB" id="A0A0A5GGJ4"/>
<comment type="similarity">
    <text evidence="6">In the N-terminal section; belongs to the N-acetylglucosamine-1-phosphate uridyltransferase family.</text>
</comment>
<dbReference type="PANTHER" id="PTHR43584:SF3">
    <property type="entry name" value="BIFUNCTIONAL PROTEIN GLMU"/>
    <property type="match status" value="1"/>
</dbReference>
<comment type="cofactor">
    <cofactor evidence="1">
        <name>Mg(2+)</name>
        <dbReference type="ChEBI" id="CHEBI:18420"/>
    </cofactor>
</comment>
<dbReference type="InterPro" id="IPR029044">
    <property type="entry name" value="Nucleotide-diphossugar_trans"/>
</dbReference>
<dbReference type="InterPro" id="IPR011004">
    <property type="entry name" value="Trimer_LpxA-like_sf"/>
</dbReference>
<sequence>MNETYAVVLAAGKGTRMKSDLPKVLHPVCGKPMVQHIIDRLRAISVSEIVTVVGHKAEMIQEHVGDSVRYALQEEQLGTAHAVMMAKDDLAGKPGTTLILTGDTPLITERTLANLANYHRETGAAATILTSLVDDATGYGRIVRDDTGDVARIVEHKDATEEEKAITEINTGMFCFDNELLFEALDNVSTDNVQGEYYLPDVIEILKKAGHTISATSTSRVEEGFGVNDRIQLSRAEHMMRERILELHMNNGVTIIDPSSTYIGADVVVGRDSKIEPRVHLRGQTIIGERCVIGPNVDIMDFKAEASTKIHNYSMTYDVCKMPYASTTS</sequence>
<dbReference type="Gene3D" id="2.160.10.10">
    <property type="entry name" value="Hexapeptide repeat proteins"/>
    <property type="match status" value="1"/>
</dbReference>
<protein>
    <submittedName>
        <fullName evidence="21">N-acetylglucosamine-1-phosphate uridyltransferase</fullName>
        <ecNumber evidence="21">2.3.1.157</ecNumber>
    </submittedName>
</protein>
<gene>
    <name evidence="21" type="primary">glmU</name>
    <name evidence="21" type="ORF">N781_05250</name>
</gene>
<dbReference type="GO" id="GO:0046872">
    <property type="term" value="F:metal ion binding"/>
    <property type="evidence" value="ECO:0007669"/>
    <property type="project" value="UniProtKB-KW"/>
</dbReference>
<evidence type="ECO:0000256" key="1">
    <source>
        <dbReference type="ARBA" id="ARBA00001946"/>
    </source>
</evidence>
<keyword evidence="16" id="KW-0961">Cell wall biogenesis/degradation</keyword>
<dbReference type="GO" id="GO:0071555">
    <property type="term" value="P:cell wall organization"/>
    <property type="evidence" value="ECO:0007669"/>
    <property type="project" value="UniProtKB-KW"/>
</dbReference>
<dbReference type="PANTHER" id="PTHR43584">
    <property type="entry name" value="NUCLEOTIDYL TRANSFERASE"/>
    <property type="match status" value="1"/>
</dbReference>
<evidence type="ECO:0000313" key="21">
    <source>
        <dbReference type="EMBL" id="KGX91104.1"/>
    </source>
</evidence>
<comment type="catalytic activity">
    <reaction evidence="18">
        <text>N-acetyl-alpha-D-glucosamine 1-phosphate + UTP + H(+) = UDP-N-acetyl-alpha-D-glucosamine + diphosphate</text>
        <dbReference type="Rhea" id="RHEA:13509"/>
        <dbReference type="ChEBI" id="CHEBI:15378"/>
        <dbReference type="ChEBI" id="CHEBI:33019"/>
        <dbReference type="ChEBI" id="CHEBI:46398"/>
        <dbReference type="ChEBI" id="CHEBI:57705"/>
        <dbReference type="ChEBI" id="CHEBI:57776"/>
        <dbReference type="EC" id="2.7.7.23"/>
    </reaction>
</comment>
<evidence type="ECO:0000256" key="9">
    <source>
        <dbReference type="ARBA" id="ARBA00022695"/>
    </source>
</evidence>
<evidence type="ECO:0000256" key="14">
    <source>
        <dbReference type="ARBA" id="ARBA00023268"/>
    </source>
</evidence>
<evidence type="ECO:0000256" key="19">
    <source>
        <dbReference type="ARBA" id="ARBA00049628"/>
    </source>
</evidence>
<keyword evidence="22" id="KW-1185">Reference proteome</keyword>
<dbReference type="Pfam" id="PF00132">
    <property type="entry name" value="Hexapep"/>
    <property type="match status" value="1"/>
</dbReference>
<dbReference type="GO" id="GO:0003977">
    <property type="term" value="F:UDP-N-acetylglucosamine diphosphorylase activity"/>
    <property type="evidence" value="ECO:0007669"/>
    <property type="project" value="UniProtKB-EC"/>
</dbReference>
<dbReference type="InterPro" id="IPR005835">
    <property type="entry name" value="NTP_transferase_dom"/>
</dbReference>
<proteinExistence type="inferred from homology"/>
<evidence type="ECO:0000256" key="18">
    <source>
        <dbReference type="ARBA" id="ARBA00048493"/>
    </source>
</evidence>
<evidence type="ECO:0000256" key="12">
    <source>
        <dbReference type="ARBA" id="ARBA00022960"/>
    </source>
</evidence>
<dbReference type="SUPFAM" id="SSF51161">
    <property type="entry name" value="Trimeric LpxA-like enzymes"/>
    <property type="match status" value="1"/>
</dbReference>
<evidence type="ECO:0000256" key="5">
    <source>
        <dbReference type="ARBA" id="ARBA00007707"/>
    </source>
</evidence>
<dbReference type="GO" id="GO:0005737">
    <property type="term" value="C:cytoplasm"/>
    <property type="evidence" value="ECO:0007669"/>
    <property type="project" value="UniProtKB-SubCell"/>
</dbReference>
<evidence type="ECO:0000256" key="15">
    <source>
        <dbReference type="ARBA" id="ARBA00023315"/>
    </source>
</evidence>
<dbReference type="Gene3D" id="3.90.550.10">
    <property type="entry name" value="Spore Coat Polysaccharide Biosynthesis Protein SpsA, Chain A"/>
    <property type="match status" value="1"/>
</dbReference>
<keyword evidence="12" id="KW-0133">Cell shape</keyword>
<organism evidence="21 22">
    <name type="scientific">Pontibacillus halophilus JSM 076056 = DSM 19796</name>
    <dbReference type="NCBI Taxonomy" id="1385510"/>
    <lineage>
        <taxon>Bacteria</taxon>
        <taxon>Bacillati</taxon>
        <taxon>Bacillota</taxon>
        <taxon>Bacilli</taxon>
        <taxon>Bacillales</taxon>
        <taxon>Bacillaceae</taxon>
        <taxon>Pontibacillus</taxon>
    </lineage>
</organism>
<dbReference type="GO" id="GO:0019134">
    <property type="term" value="F:glucosamine-1-phosphate N-acetyltransferase activity"/>
    <property type="evidence" value="ECO:0007669"/>
    <property type="project" value="UniProtKB-EC"/>
</dbReference>
<dbReference type="CDD" id="cd02540">
    <property type="entry name" value="GT2_GlmU_N_bac"/>
    <property type="match status" value="1"/>
</dbReference>
<evidence type="ECO:0000256" key="7">
    <source>
        <dbReference type="ARBA" id="ARBA00022490"/>
    </source>
</evidence>
<evidence type="ECO:0000256" key="11">
    <source>
        <dbReference type="ARBA" id="ARBA00022842"/>
    </source>
</evidence>
<keyword evidence="9" id="KW-0548">Nucleotidyltransferase</keyword>
<evidence type="ECO:0000256" key="4">
    <source>
        <dbReference type="ARBA" id="ARBA00005208"/>
    </source>
</evidence>
<keyword evidence="13" id="KW-0573">Peptidoglycan synthesis</keyword>
<evidence type="ECO:0000256" key="17">
    <source>
        <dbReference type="ARBA" id="ARBA00048247"/>
    </source>
</evidence>
<comment type="subcellular location">
    <subcellularLocation>
        <location evidence="2">Cytoplasm</location>
    </subcellularLocation>
</comment>
<keyword evidence="15 21" id="KW-0012">Acyltransferase</keyword>
<dbReference type="InterPro" id="IPR001451">
    <property type="entry name" value="Hexapep"/>
</dbReference>
<evidence type="ECO:0000256" key="6">
    <source>
        <dbReference type="ARBA" id="ARBA00007947"/>
    </source>
</evidence>
<name>A0A0A5GGJ4_9BACI</name>
<comment type="similarity">
    <text evidence="5">In the C-terminal section; belongs to the transferase hexapeptide repeat family.</text>
</comment>
<dbReference type="Proteomes" id="UP000030528">
    <property type="component" value="Unassembled WGS sequence"/>
</dbReference>
<keyword evidence="8 21" id="KW-0808">Transferase</keyword>
<dbReference type="RefSeq" id="WP_051239935.1">
    <property type="nucleotide sequence ID" value="NZ_AULI01000011.1"/>
</dbReference>
<evidence type="ECO:0000259" key="20">
    <source>
        <dbReference type="Pfam" id="PF00483"/>
    </source>
</evidence>
<keyword evidence="14" id="KW-0511">Multifunctional enzyme</keyword>
<dbReference type="Pfam" id="PF00483">
    <property type="entry name" value="NTP_transferase"/>
    <property type="match status" value="1"/>
</dbReference>
<feature type="domain" description="Nucleotidyl transferase" evidence="20">
    <location>
        <begin position="6"/>
        <end position="207"/>
    </location>
</feature>
<dbReference type="InterPro" id="IPR050065">
    <property type="entry name" value="GlmU-like"/>
</dbReference>
<dbReference type="STRING" id="1385510.GCA_000425205_02607"/>
<keyword evidence="7" id="KW-0963">Cytoplasm</keyword>
<comment type="caution">
    <text evidence="21">The sequence shown here is derived from an EMBL/GenBank/DDBJ whole genome shotgun (WGS) entry which is preliminary data.</text>
</comment>
<comment type="pathway">
    <text evidence="4">Nucleotide-sugar biosynthesis; UDP-N-acetyl-alpha-D-glucosamine biosynthesis; UDP-N-acetyl-alpha-D-glucosamine from N-acetyl-alpha-D-glucosamine 1-phosphate: step 1/1.</text>
</comment>
<evidence type="ECO:0000256" key="8">
    <source>
        <dbReference type="ARBA" id="ARBA00022679"/>
    </source>
</evidence>
<accession>A0A0A5GGJ4</accession>
<evidence type="ECO:0000256" key="2">
    <source>
        <dbReference type="ARBA" id="ARBA00004496"/>
    </source>
</evidence>
<dbReference type="EMBL" id="AVPE01000011">
    <property type="protein sequence ID" value="KGX91104.1"/>
    <property type="molecule type" value="Genomic_DNA"/>
</dbReference>
<dbReference type="EC" id="2.3.1.157" evidence="21"/>